<evidence type="ECO:0000313" key="2">
    <source>
        <dbReference type="Proteomes" id="UP000468735"/>
    </source>
</evidence>
<accession>A0A6H9Z5U7</accession>
<dbReference type="AlphaFoldDB" id="A0A6H9Z5U7"/>
<sequence length="125" mass="13885">MGGSWSGEAEVPVKLFGGNAAVRPASFVLDDEGATIHAMGKAHVILQAEVAKVYVCKRFFRTFGLCFQMRDARDYIFWIAGRQQKAEDALWAVKRAGFPISRTIYRPYEGRTNPSDTIIGGPRSE</sequence>
<dbReference type="RefSeq" id="WP_151560090.1">
    <property type="nucleotide sequence ID" value="NZ_WBMT01000004.1"/>
</dbReference>
<dbReference type="Proteomes" id="UP000468735">
    <property type="component" value="Unassembled WGS sequence"/>
</dbReference>
<reference evidence="1 2" key="1">
    <citation type="submission" date="2019-09" db="EMBL/GenBank/DDBJ databases">
        <title>Actinomadura physcomitrii sp. nov., a novel actinomycete isolated from moss [Physcomitrium sphaericum (Ludw) Fuernr].</title>
        <authorList>
            <person name="Zhuang X."/>
            <person name="Liu C."/>
        </authorList>
    </citation>
    <scope>NUCLEOTIDE SEQUENCE [LARGE SCALE GENOMIC DNA]</scope>
    <source>
        <strain evidence="1 2">HMC1</strain>
    </source>
</reference>
<protein>
    <submittedName>
        <fullName evidence="1">Uncharacterized protein</fullName>
    </submittedName>
</protein>
<name>A0A6H9Z5U7_9ACTN</name>
<gene>
    <name evidence="1" type="ORF">F8566_11245</name>
</gene>
<keyword evidence="2" id="KW-1185">Reference proteome</keyword>
<organism evidence="1 2">
    <name type="scientific">Actinomadura rudentiformis</name>
    <dbReference type="NCBI Taxonomy" id="359158"/>
    <lineage>
        <taxon>Bacteria</taxon>
        <taxon>Bacillati</taxon>
        <taxon>Actinomycetota</taxon>
        <taxon>Actinomycetes</taxon>
        <taxon>Streptosporangiales</taxon>
        <taxon>Thermomonosporaceae</taxon>
        <taxon>Actinomadura</taxon>
    </lineage>
</organism>
<dbReference type="EMBL" id="WBMT01000004">
    <property type="protein sequence ID" value="KAB2350342.1"/>
    <property type="molecule type" value="Genomic_DNA"/>
</dbReference>
<comment type="caution">
    <text evidence="1">The sequence shown here is derived from an EMBL/GenBank/DDBJ whole genome shotgun (WGS) entry which is preliminary data.</text>
</comment>
<proteinExistence type="predicted"/>
<dbReference type="OrthoDB" id="3482691at2"/>
<evidence type="ECO:0000313" key="1">
    <source>
        <dbReference type="EMBL" id="KAB2350342.1"/>
    </source>
</evidence>